<evidence type="ECO:0000313" key="4">
    <source>
        <dbReference type="Proteomes" id="UP001054902"/>
    </source>
</evidence>
<organism evidence="3 4">
    <name type="scientific">Chaetoceros tenuissimus</name>
    <dbReference type="NCBI Taxonomy" id="426638"/>
    <lineage>
        <taxon>Eukaryota</taxon>
        <taxon>Sar</taxon>
        <taxon>Stramenopiles</taxon>
        <taxon>Ochrophyta</taxon>
        <taxon>Bacillariophyta</taxon>
        <taxon>Coscinodiscophyceae</taxon>
        <taxon>Chaetocerotophycidae</taxon>
        <taxon>Chaetocerotales</taxon>
        <taxon>Chaetocerotaceae</taxon>
        <taxon>Chaetoceros</taxon>
    </lineage>
</organism>
<reference evidence="3 4" key="1">
    <citation type="journal article" date="2021" name="Sci. Rep.">
        <title>The genome of the diatom Chaetoceros tenuissimus carries an ancient integrated fragment of an extant virus.</title>
        <authorList>
            <person name="Hongo Y."/>
            <person name="Kimura K."/>
            <person name="Takaki Y."/>
            <person name="Yoshida Y."/>
            <person name="Baba S."/>
            <person name="Kobayashi G."/>
            <person name="Nagasaki K."/>
            <person name="Hano T."/>
            <person name="Tomaru Y."/>
        </authorList>
    </citation>
    <scope>NUCLEOTIDE SEQUENCE [LARGE SCALE GENOMIC DNA]</scope>
    <source>
        <strain evidence="3 4">NIES-3715</strain>
    </source>
</reference>
<dbReference type="Proteomes" id="UP001054902">
    <property type="component" value="Unassembled WGS sequence"/>
</dbReference>
<gene>
    <name evidence="3" type="ORF">CTEN210_05874</name>
</gene>
<accession>A0AAD3H467</accession>
<feature type="region of interest" description="Disordered" evidence="1">
    <location>
        <begin position="57"/>
        <end position="79"/>
    </location>
</feature>
<feature type="signal peptide" evidence="2">
    <location>
        <begin position="1"/>
        <end position="23"/>
    </location>
</feature>
<protein>
    <submittedName>
        <fullName evidence="3">Uncharacterized protein</fullName>
    </submittedName>
</protein>
<sequence>MQFKYSFVFIAIQYLSIVSIASANDQNDAYLNLMGNAYMQSSPEYEILMDQLSKSKEAKMEDRRQPLRNLKHSKSAKSRKCNPDEDVVLADFEQWKDETGYWIGEYSFYGPDGKPNVSTSWPYPYQSYKGFITGNVEGNKYRQRNVFLYPPQDTDVCNALTTTKVVGDGTCGDNGNTKIFEADQAATKCDGGNIEGPFISVVPTYTYTTLIGKDNAVLYQVYMPAGFYPFGFVNITLPEDRIFQSQLTTITKSMDGSQVYRTRTAQGFDAFGFGGTAGVSNYASYYRERKVTKAEFYDEFANAKALYNIRDEDLCKWDGNNNDALGEGVDGSMAACEAHLEESFELL</sequence>
<proteinExistence type="predicted"/>
<feature type="compositionally biased region" description="Basic residues" evidence="1">
    <location>
        <begin position="69"/>
        <end position="79"/>
    </location>
</feature>
<keyword evidence="4" id="KW-1185">Reference proteome</keyword>
<keyword evidence="2" id="KW-0732">Signal</keyword>
<evidence type="ECO:0000256" key="1">
    <source>
        <dbReference type="SAM" id="MobiDB-lite"/>
    </source>
</evidence>
<feature type="chain" id="PRO_5042271985" evidence="2">
    <location>
        <begin position="24"/>
        <end position="347"/>
    </location>
</feature>
<name>A0AAD3H467_9STRA</name>
<dbReference type="EMBL" id="BLLK01000038">
    <property type="protein sequence ID" value="GFH49398.1"/>
    <property type="molecule type" value="Genomic_DNA"/>
</dbReference>
<evidence type="ECO:0000256" key="2">
    <source>
        <dbReference type="SAM" id="SignalP"/>
    </source>
</evidence>
<dbReference type="AlphaFoldDB" id="A0AAD3H467"/>
<comment type="caution">
    <text evidence="3">The sequence shown here is derived from an EMBL/GenBank/DDBJ whole genome shotgun (WGS) entry which is preliminary data.</text>
</comment>
<evidence type="ECO:0000313" key="3">
    <source>
        <dbReference type="EMBL" id="GFH49398.1"/>
    </source>
</evidence>